<evidence type="ECO:0000256" key="1">
    <source>
        <dbReference type="SAM" id="MobiDB-lite"/>
    </source>
</evidence>
<feature type="compositionally biased region" description="Basic and acidic residues" evidence="1">
    <location>
        <begin position="151"/>
        <end position="162"/>
    </location>
</feature>
<evidence type="ECO:0000313" key="2">
    <source>
        <dbReference type="EMBL" id="GFY28123.1"/>
    </source>
</evidence>
<accession>A0A8X6W4M4</accession>
<dbReference type="AlphaFoldDB" id="A0A8X6W4M4"/>
<name>A0A8X6W4M4_TRICX</name>
<comment type="caution">
    <text evidence="2">The sequence shown here is derived from an EMBL/GenBank/DDBJ whole genome shotgun (WGS) entry which is preliminary data.</text>
</comment>
<keyword evidence="3" id="KW-1185">Reference proteome</keyword>
<reference evidence="2" key="1">
    <citation type="submission" date="2020-08" db="EMBL/GenBank/DDBJ databases">
        <title>Multicomponent nature underlies the extraordinary mechanical properties of spider dragline silk.</title>
        <authorList>
            <person name="Kono N."/>
            <person name="Nakamura H."/>
            <person name="Mori M."/>
            <person name="Yoshida Y."/>
            <person name="Ohtoshi R."/>
            <person name="Malay A.D."/>
            <person name="Moran D.A.P."/>
            <person name="Tomita M."/>
            <person name="Numata K."/>
            <person name="Arakawa K."/>
        </authorList>
    </citation>
    <scope>NUCLEOTIDE SEQUENCE</scope>
</reference>
<feature type="compositionally biased region" description="Polar residues" evidence="1">
    <location>
        <begin position="135"/>
        <end position="150"/>
    </location>
</feature>
<gene>
    <name evidence="2" type="ORF">TNCV_4394571</name>
</gene>
<proteinExistence type="predicted"/>
<organism evidence="2 3">
    <name type="scientific">Trichonephila clavipes</name>
    <name type="common">Golden silk orbweaver</name>
    <name type="synonym">Nephila clavipes</name>
    <dbReference type="NCBI Taxonomy" id="2585209"/>
    <lineage>
        <taxon>Eukaryota</taxon>
        <taxon>Metazoa</taxon>
        <taxon>Ecdysozoa</taxon>
        <taxon>Arthropoda</taxon>
        <taxon>Chelicerata</taxon>
        <taxon>Arachnida</taxon>
        <taxon>Araneae</taxon>
        <taxon>Araneomorphae</taxon>
        <taxon>Entelegynae</taxon>
        <taxon>Araneoidea</taxon>
        <taxon>Nephilidae</taxon>
        <taxon>Trichonephila</taxon>
    </lineage>
</organism>
<sequence>MDSLVLNRLSLSDSRLRYGFSGVYSSDKLPKQRKRYRSFIVNTDPAHCKGRHWQAIYFRQDNHCVFSVLMEHDLTLTLQQCLFGDTEERYHQSIDRSGLTPVTPAWTKGTQRIPRTSFSSLRDAAHRKHAGWLSNGVNRTQIKQHNQNTERNIRKGLWSEREKKKKRNGMTGKRVEIREGPLGYPGFVRPVFTKDSKPLEQQKFDLHRRSHSFKAGDLVLYRVQRDQVHDTAEEIYQGYPRTTSSPLF</sequence>
<feature type="region of interest" description="Disordered" evidence="1">
    <location>
        <begin position="101"/>
        <end position="174"/>
    </location>
</feature>
<evidence type="ECO:0000313" key="3">
    <source>
        <dbReference type="Proteomes" id="UP000887159"/>
    </source>
</evidence>
<dbReference type="Proteomes" id="UP000887159">
    <property type="component" value="Unassembled WGS sequence"/>
</dbReference>
<dbReference type="Gene3D" id="3.40.395.10">
    <property type="entry name" value="Adenoviral Proteinase, Chain A"/>
    <property type="match status" value="1"/>
</dbReference>
<feature type="compositionally biased region" description="Polar residues" evidence="1">
    <location>
        <begin position="108"/>
        <end position="120"/>
    </location>
</feature>
<dbReference type="EMBL" id="BMAU01021383">
    <property type="protein sequence ID" value="GFY28123.1"/>
    <property type="molecule type" value="Genomic_DNA"/>
</dbReference>
<protein>
    <submittedName>
        <fullName evidence="2">Uncharacterized protein</fullName>
    </submittedName>
</protein>